<reference evidence="2 3" key="1">
    <citation type="submission" date="2019-05" db="EMBL/GenBank/DDBJ databases">
        <title>Another draft genome of Portunus trituberculatus and its Hox gene families provides insights of decapod evolution.</title>
        <authorList>
            <person name="Jeong J.-H."/>
            <person name="Song I."/>
            <person name="Kim S."/>
            <person name="Choi T."/>
            <person name="Kim D."/>
            <person name="Ryu S."/>
            <person name="Kim W."/>
        </authorList>
    </citation>
    <scope>NUCLEOTIDE SEQUENCE [LARGE SCALE GENOMIC DNA]</scope>
    <source>
        <tissue evidence="2">Muscle</tissue>
    </source>
</reference>
<evidence type="ECO:0000256" key="1">
    <source>
        <dbReference type="SAM" id="MobiDB-lite"/>
    </source>
</evidence>
<keyword evidence="3" id="KW-1185">Reference proteome</keyword>
<feature type="compositionally biased region" description="Polar residues" evidence="1">
    <location>
        <begin position="43"/>
        <end position="52"/>
    </location>
</feature>
<feature type="region of interest" description="Disordered" evidence="1">
    <location>
        <begin position="1"/>
        <end position="78"/>
    </location>
</feature>
<accession>A0A5B7I3I4</accession>
<dbReference type="EMBL" id="VSRR010043537">
    <property type="protein sequence ID" value="MPC76506.1"/>
    <property type="molecule type" value="Genomic_DNA"/>
</dbReference>
<feature type="compositionally biased region" description="Polar residues" evidence="1">
    <location>
        <begin position="9"/>
        <end position="25"/>
    </location>
</feature>
<feature type="compositionally biased region" description="Pro residues" evidence="1">
    <location>
        <begin position="69"/>
        <end position="78"/>
    </location>
</feature>
<dbReference type="AlphaFoldDB" id="A0A5B7I3I4"/>
<gene>
    <name evidence="2" type="ORF">E2C01_070922</name>
</gene>
<proteinExistence type="predicted"/>
<dbReference type="Proteomes" id="UP000324222">
    <property type="component" value="Unassembled WGS sequence"/>
</dbReference>
<comment type="caution">
    <text evidence="2">The sequence shown here is derived from an EMBL/GenBank/DDBJ whole genome shotgun (WGS) entry which is preliminary data.</text>
</comment>
<organism evidence="2 3">
    <name type="scientific">Portunus trituberculatus</name>
    <name type="common">Swimming crab</name>
    <name type="synonym">Neptunus trituberculatus</name>
    <dbReference type="NCBI Taxonomy" id="210409"/>
    <lineage>
        <taxon>Eukaryota</taxon>
        <taxon>Metazoa</taxon>
        <taxon>Ecdysozoa</taxon>
        <taxon>Arthropoda</taxon>
        <taxon>Crustacea</taxon>
        <taxon>Multicrustacea</taxon>
        <taxon>Malacostraca</taxon>
        <taxon>Eumalacostraca</taxon>
        <taxon>Eucarida</taxon>
        <taxon>Decapoda</taxon>
        <taxon>Pleocyemata</taxon>
        <taxon>Brachyura</taxon>
        <taxon>Eubrachyura</taxon>
        <taxon>Portunoidea</taxon>
        <taxon>Portunidae</taxon>
        <taxon>Portuninae</taxon>
        <taxon>Portunus</taxon>
    </lineage>
</organism>
<sequence length="78" mass="8561">MHPCRDPHSFSSTECNSQTLNTNTPCYKGAVTEPRDVAGTDGGSSPQPTLTSFKDRRHLRPTEDEPLALPSPRPPSRE</sequence>
<name>A0A5B7I3I4_PORTR</name>
<protein>
    <submittedName>
        <fullName evidence="2">Uncharacterized protein</fullName>
    </submittedName>
</protein>
<evidence type="ECO:0000313" key="3">
    <source>
        <dbReference type="Proteomes" id="UP000324222"/>
    </source>
</evidence>
<evidence type="ECO:0000313" key="2">
    <source>
        <dbReference type="EMBL" id="MPC76506.1"/>
    </source>
</evidence>